<protein>
    <submittedName>
        <fullName evidence="2">Uncharacterized protein</fullName>
    </submittedName>
</protein>
<evidence type="ECO:0000313" key="3">
    <source>
        <dbReference type="Proteomes" id="UP000287233"/>
    </source>
</evidence>
<accession>A0A410FUY0</accession>
<proteinExistence type="predicted"/>
<name>A0A410FUY0_BIPS1</name>
<dbReference type="Proteomes" id="UP000287233">
    <property type="component" value="Chromosome"/>
</dbReference>
<evidence type="ECO:0000256" key="1">
    <source>
        <dbReference type="SAM" id="MobiDB-lite"/>
    </source>
</evidence>
<reference evidence="3" key="1">
    <citation type="submission" date="2018-12" db="EMBL/GenBank/DDBJ databases">
        <title>Complete genome sequence of an uncultured bacterium of the candidate phylum Bipolaricaulota.</title>
        <authorList>
            <person name="Kadnikov V.V."/>
            <person name="Mardanov A.V."/>
            <person name="Beletsky A.V."/>
            <person name="Frank Y.A."/>
            <person name="Karnachuk O.V."/>
            <person name="Ravin N.V."/>
        </authorList>
    </citation>
    <scope>NUCLEOTIDE SEQUENCE [LARGE SCALE GENOMIC DNA]</scope>
</reference>
<dbReference type="EMBL" id="CP034928">
    <property type="protein sequence ID" value="QAA76925.1"/>
    <property type="molecule type" value="Genomic_DNA"/>
</dbReference>
<organism evidence="2 3">
    <name type="scientific">Bipolaricaulis sibiricus</name>
    <dbReference type="NCBI Taxonomy" id="2501609"/>
    <lineage>
        <taxon>Bacteria</taxon>
        <taxon>Candidatus Bipolaricaulota</taxon>
        <taxon>Candidatus Bipolaricaulia</taxon>
        <taxon>Candidatus Bipolaricaulales</taxon>
        <taxon>Candidatus Bipolaricaulaceae</taxon>
        <taxon>Candidatus Bipolaricaulis</taxon>
    </lineage>
</organism>
<gene>
    <name evidence="2" type="ORF">BIP78_1159</name>
</gene>
<dbReference type="AlphaFoldDB" id="A0A410FUY0"/>
<feature type="region of interest" description="Disordered" evidence="1">
    <location>
        <begin position="1"/>
        <end position="37"/>
    </location>
</feature>
<dbReference type="KEGG" id="bih:BIP78_1159"/>
<evidence type="ECO:0000313" key="2">
    <source>
        <dbReference type="EMBL" id="QAA76925.1"/>
    </source>
</evidence>
<sequence>MFAHSPVPSDPSATETVGARGPILPRRPRTTQRNEIQ</sequence>